<evidence type="ECO:0000313" key="1">
    <source>
        <dbReference type="EMBL" id="KAJ0213706.1"/>
    </source>
</evidence>
<dbReference type="EMBL" id="NBSK02000004">
    <property type="protein sequence ID" value="KAJ0213706.1"/>
    <property type="molecule type" value="Genomic_DNA"/>
</dbReference>
<organism evidence="1 2">
    <name type="scientific">Lactuca sativa</name>
    <name type="common">Garden lettuce</name>
    <dbReference type="NCBI Taxonomy" id="4236"/>
    <lineage>
        <taxon>Eukaryota</taxon>
        <taxon>Viridiplantae</taxon>
        <taxon>Streptophyta</taxon>
        <taxon>Embryophyta</taxon>
        <taxon>Tracheophyta</taxon>
        <taxon>Spermatophyta</taxon>
        <taxon>Magnoliopsida</taxon>
        <taxon>eudicotyledons</taxon>
        <taxon>Gunneridae</taxon>
        <taxon>Pentapetalae</taxon>
        <taxon>asterids</taxon>
        <taxon>campanulids</taxon>
        <taxon>Asterales</taxon>
        <taxon>Asteraceae</taxon>
        <taxon>Cichorioideae</taxon>
        <taxon>Cichorieae</taxon>
        <taxon>Lactucinae</taxon>
        <taxon>Lactuca</taxon>
    </lineage>
</organism>
<gene>
    <name evidence="1" type="ORF">LSAT_V11C400161190</name>
</gene>
<sequence>MVRNLDDLNMFPWASYLWEFTFDDLQESWNKINNYLSVPEPRRPFKYSVSGFTSPFRIWIYEMFPYARGVYVSCRNNDTPWIKKYIAGVYTNERRKPKLARHKMIPSEEETIKSYYLSCLEYVFGEPTPVPSPVRNILECKNHHHLVYLLVDYLKQEQDKVTNQV</sequence>
<keyword evidence="2" id="KW-1185">Reference proteome</keyword>
<dbReference type="PANTHER" id="PTHR48449:SF1">
    <property type="entry name" value="DUF1985 DOMAIN-CONTAINING PROTEIN"/>
    <property type="match status" value="1"/>
</dbReference>
<dbReference type="AlphaFoldDB" id="A0A9R1VW58"/>
<protein>
    <submittedName>
        <fullName evidence="1">Uncharacterized protein</fullName>
    </submittedName>
</protein>
<proteinExistence type="predicted"/>
<accession>A0A9R1VW58</accession>
<dbReference type="PANTHER" id="PTHR48449">
    <property type="entry name" value="DUF1985 DOMAIN-CONTAINING PROTEIN"/>
    <property type="match status" value="1"/>
</dbReference>
<evidence type="ECO:0000313" key="2">
    <source>
        <dbReference type="Proteomes" id="UP000235145"/>
    </source>
</evidence>
<reference evidence="1 2" key="1">
    <citation type="journal article" date="2017" name="Nat. Commun.">
        <title>Genome assembly with in vitro proximity ligation data and whole-genome triplication in lettuce.</title>
        <authorList>
            <person name="Reyes-Chin-Wo S."/>
            <person name="Wang Z."/>
            <person name="Yang X."/>
            <person name="Kozik A."/>
            <person name="Arikit S."/>
            <person name="Song C."/>
            <person name="Xia L."/>
            <person name="Froenicke L."/>
            <person name="Lavelle D.O."/>
            <person name="Truco M.J."/>
            <person name="Xia R."/>
            <person name="Zhu S."/>
            <person name="Xu C."/>
            <person name="Xu H."/>
            <person name="Xu X."/>
            <person name="Cox K."/>
            <person name="Korf I."/>
            <person name="Meyers B.C."/>
            <person name="Michelmore R.W."/>
        </authorList>
    </citation>
    <scope>NUCLEOTIDE SEQUENCE [LARGE SCALE GENOMIC DNA]</scope>
    <source>
        <strain evidence="2">cv. Salinas</strain>
        <tissue evidence="1">Seedlings</tissue>
    </source>
</reference>
<dbReference type="Proteomes" id="UP000235145">
    <property type="component" value="Unassembled WGS sequence"/>
</dbReference>
<comment type="caution">
    <text evidence="1">The sequence shown here is derived from an EMBL/GenBank/DDBJ whole genome shotgun (WGS) entry which is preliminary data.</text>
</comment>
<name>A0A9R1VW58_LACSA</name>